<evidence type="ECO:0000313" key="3">
    <source>
        <dbReference type="Proteomes" id="UP000251431"/>
    </source>
</evidence>
<dbReference type="Proteomes" id="UP000251431">
    <property type="component" value="Unassembled WGS sequence"/>
</dbReference>
<dbReference type="EMBL" id="UAQE01000006">
    <property type="protein sequence ID" value="SPU40590.1"/>
    <property type="molecule type" value="Genomic_DNA"/>
</dbReference>
<reference evidence="2 3" key="1">
    <citation type="submission" date="2018-06" db="EMBL/GenBank/DDBJ databases">
        <authorList>
            <consortium name="Pathogen Informatics"/>
            <person name="Doyle S."/>
        </authorList>
    </citation>
    <scope>NUCLEOTIDE SEQUENCE [LARGE SCALE GENOMIC DNA]</scope>
    <source>
        <strain evidence="2 3">NCTC7582</strain>
    </source>
</reference>
<proteinExistence type="predicted"/>
<keyword evidence="1" id="KW-0472">Membrane</keyword>
<evidence type="ECO:0000256" key="1">
    <source>
        <dbReference type="SAM" id="Phobius"/>
    </source>
</evidence>
<protein>
    <submittedName>
        <fullName evidence="2">Uncharacterized protein</fullName>
    </submittedName>
</protein>
<gene>
    <name evidence="2" type="ORF">NCTC7582_05132</name>
</gene>
<dbReference type="AlphaFoldDB" id="A0A2X1AAP4"/>
<keyword evidence="1" id="KW-1133">Transmembrane helix</keyword>
<feature type="transmembrane region" description="Helical" evidence="1">
    <location>
        <begin position="12"/>
        <end position="33"/>
    </location>
</feature>
<keyword evidence="1" id="KW-0812">Transmembrane</keyword>
<sequence>MDFSRFNLGKRKLVIMGCIIILLIISVFFYIYWDKTQQKKAIVEESAEDLEMLIVEAEQNTPQMEKMLEFIYEHLPYNYDMLDVQVLTTLEVKLHELEDVKKSNADKLNTLCAKLLNGLKRNDVSLVLGTFKTTAYLDYINQFLSPEEKEKGLQQFVETLNRNNTLVKLGYILDESKKSIEIVFYYEDGLEIGTTLNYTTYRDIHKSSKSNEYVFNTPFEEIEKHFID</sequence>
<evidence type="ECO:0000313" key="2">
    <source>
        <dbReference type="EMBL" id="SPU40590.1"/>
    </source>
</evidence>
<organism evidence="2 3">
    <name type="scientific">Lysinibacillus capsici</name>
    <dbReference type="NCBI Taxonomy" id="2115968"/>
    <lineage>
        <taxon>Bacteria</taxon>
        <taxon>Bacillati</taxon>
        <taxon>Bacillota</taxon>
        <taxon>Bacilli</taxon>
        <taxon>Bacillales</taxon>
        <taxon>Bacillaceae</taxon>
        <taxon>Lysinibacillus</taxon>
    </lineage>
</organism>
<name>A0A2X1AAP4_9BACI</name>
<accession>A0A2X1AAP4</accession>
<dbReference type="RefSeq" id="WP_112118847.1">
    <property type="nucleotide sequence ID" value="NZ_UAQE01000006.1"/>
</dbReference>